<name>A0A1V1P2G4_9BACT</name>
<accession>A0A1V1P2G4</accession>
<dbReference type="Proteomes" id="UP000189670">
    <property type="component" value="Unassembled WGS sequence"/>
</dbReference>
<dbReference type="EMBL" id="ATBP01000745">
    <property type="protein sequence ID" value="ETR69079.1"/>
    <property type="molecule type" value="Genomic_DNA"/>
</dbReference>
<evidence type="ECO:0000313" key="2">
    <source>
        <dbReference type="Proteomes" id="UP000189670"/>
    </source>
</evidence>
<reference evidence="2" key="1">
    <citation type="submission" date="2012-11" db="EMBL/GenBank/DDBJ databases">
        <authorList>
            <person name="Lucero-Rivera Y.E."/>
            <person name="Tovar-Ramirez D."/>
        </authorList>
    </citation>
    <scope>NUCLEOTIDE SEQUENCE [LARGE SCALE GENOMIC DNA]</scope>
    <source>
        <strain evidence="2">Araruama</strain>
    </source>
</reference>
<proteinExistence type="predicted"/>
<gene>
    <name evidence="1" type="ORF">OMM_04170</name>
</gene>
<sequence>MNKNVPTIKWQVWLSVFAIIFLQITNGFATLPEPETLIYGQVYNQFQNNKMLVTDATIQWTIRKKGSDKLHIYDGAVECMKCNEYDISGFNCLSCEKYAYSIKIPQETSPIAESNDSTLPISTINQQYDLLEASVNGEPANIRIKSQLGNILPDDKQGKFILAGQPRRSHYYEIDLELVLPVEDTDNDRLPDLWEKQYNLNINDASDAQTDPDNDGWNNLDEFLNSTSPIKSNVVPSLLESTILVFEGAKTLFQLNIADSDTLKEELSIKFINIPESIQLTFHGANTPFTHGHEIQQNEMVKLTHLENGNVILKSLNTGKTTERIYILLLD</sequence>
<protein>
    <submittedName>
        <fullName evidence="1">Uncharacterized protein</fullName>
    </submittedName>
</protein>
<dbReference type="AlphaFoldDB" id="A0A1V1P2G4"/>
<evidence type="ECO:0000313" key="1">
    <source>
        <dbReference type="EMBL" id="ETR69079.1"/>
    </source>
</evidence>
<comment type="caution">
    <text evidence="1">The sequence shown here is derived from an EMBL/GenBank/DDBJ whole genome shotgun (WGS) entry which is preliminary data.</text>
</comment>
<organism evidence="1 2">
    <name type="scientific">Candidatus Magnetoglobus multicellularis str. Araruama</name>
    <dbReference type="NCBI Taxonomy" id="890399"/>
    <lineage>
        <taxon>Bacteria</taxon>
        <taxon>Pseudomonadati</taxon>
        <taxon>Thermodesulfobacteriota</taxon>
        <taxon>Desulfobacteria</taxon>
        <taxon>Desulfobacterales</taxon>
        <taxon>Desulfobacteraceae</taxon>
        <taxon>Candidatus Magnetoglobus</taxon>
    </lineage>
</organism>